<dbReference type="AlphaFoldDB" id="A0A7C4YBV9"/>
<name>A0A7C4YBV9_UNCW3</name>
<sequence>MIILLIYQTAFYTGSGGAISGMVGLPENIFFNPASIGNEEISITFSNPFGVEDFYRGEIYFVHNIRDFISGFGIRIKKVYSYYENDLMFSLKYGIIGFSFGGKYKVSEYGTRFYYNIRYGALLSYKGLNIGISNERKSISYKNINGIISFETTNFNDLHFGLCIIPNNVFYGVFGFDNRFPSFGIGIKTGSLSLEFGLRFTELGMDNVWTTRWGF</sequence>
<organism evidence="1">
    <name type="scientific">candidate division WOR-3 bacterium</name>
    <dbReference type="NCBI Taxonomy" id="2052148"/>
    <lineage>
        <taxon>Bacteria</taxon>
        <taxon>Bacteria division WOR-3</taxon>
    </lineage>
</organism>
<comment type="caution">
    <text evidence="1">The sequence shown here is derived from an EMBL/GenBank/DDBJ whole genome shotgun (WGS) entry which is preliminary data.</text>
</comment>
<proteinExistence type="predicted"/>
<protein>
    <recommendedName>
        <fullName evidence="2">DUF5723 domain-containing protein</fullName>
    </recommendedName>
</protein>
<evidence type="ECO:0000313" key="1">
    <source>
        <dbReference type="EMBL" id="HGW91180.1"/>
    </source>
</evidence>
<evidence type="ECO:0008006" key="2">
    <source>
        <dbReference type="Google" id="ProtNLM"/>
    </source>
</evidence>
<gene>
    <name evidence="1" type="ORF">ENV67_01390</name>
</gene>
<reference evidence="1" key="1">
    <citation type="journal article" date="2020" name="mSystems">
        <title>Genome- and Community-Level Interaction Insights into Carbon Utilization and Element Cycling Functions of Hydrothermarchaeota in Hydrothermal Sediment.</title>
        <authorList>
            <person name="Zhou Z."/>
            <person name="Liu Y."/>
            <person name="Xu W."/>
            <person name="Pan J."/>
            <person name="Luo Z.H."/>
            <person name="Li M."/>
        </authorList>
    </citation>
    <scope>NUCLEOTIDE SEQUENCE [LARGE SCALE GENOMIC DNA]</scope>
    <source>
        <strain evidence="1">SpSt-780</strain>
    </source>
</reference>
<accession>A0A7C4YBV9</accession>
<dbReference type="EMBL" id="DTHG01000017">
    <property type="protein sequence ID" value="HGW91180.1"/>
    <property type="molecule type" value="Genomic_DNA"/>
</dbReference>